<dbReference type="SUPFAM" id="SSF47789">
    <property type="entry name" value="C-terminal domain of RNA polymerase alpha subunit"/>
    <property type="match status" value="1"/>
</dbReference>
<accession>A0ABW4LY03</accession>
<dbReference type="EMBL" id="JBHUEQ010000003">
    <property type="protein sequence ID" value="MFD1744067.1"/>
    <property type="molecule type" value="Genomic_DNA"/>
</dbReference>
<gene>
    <name evidence="1" type="ORF">ACFSE1_01205</name>
</gene>
<proteinExistence type="predicted"/>
<organism evidence="1 2">
    <name type="scientific">Rhizobium helianthi</name>
    <dbReference type="NCBI Taxonomy" id="1132695"/>
    <lineage>
        <taxon>Bacteria</taxon>
        <taxon>Pseudomonadati</taxon>
        <taxon>Pseudomonadota</taxon>
        <taxon>Alphaproteobacteria</taxon>
        <taxon>Hyphomicrobiales</taxon>
        <taxon>Rhizobiaceae</taxon>
        <taxon>Rhizobium/Agrobacterium group</taxon>
        <taxon>Rhizobium</taxon>
    </lineage>
</organism>
<sequence length="68" mass="7813">MDMPGDRESLAKSNLPKWVVRALRKNGVRDMNRLRGLSDQELMHLKGIGQRATQLIRETATQQIQQAR</sequence>
<dbReference type="Proteomes" id="UP001597322">
    <property type="component" value="Unassembled WGS sequence"/>
</dbReference>
<evidence type="ECO:0000313" key="2">
    <source>
        <dbReference type="Proteomes" id="UP001597322"/>
    </source>
</evidence>
<protein>
    <submittedName>
        <fullName evidence="1">Helix-hairpin-helix domain-containing protein</fullName>
    </submittedName>
</protein>
<keyword evidence="2" id="KW-1185">Reference proteome</keyword>
<reference evidence="2" key="1">
    <citation type="journal article" date="2019" name="Int. J. Syst. Evol. Microbiol.">
        <title>The Global Catalogue of Microorganisms (GCM) 10K type strain sequencing project: providing services to taxonomists for standard genome sequencing and annotation.</title>
        <authorList>
            <consortium name="The Broad Institute Genomics Platform"/>
            <consortium name="The Broad Institute Genome Sequencing Center for Infectious Disease"/>
            <person name="Wu L."/>
            <person name="Ma J."/>
        </authorList>
    </citation>
    <scope>NUCLEOTIDE SEQUENCE [LARGE SCALE GENOMIC DNA]</scope>
    <source>
        <strain evidence="2">CG52</strain>
    </source>
</reference>
<comment type="caution">
    <text evidence="1">The sequence shown here is derived from an EMBL/GenBank/DDBJ whole genome shotgun (WGS) entry which is preliminary data.</text>
</comment>
<evidence type="ECO:0000313" key="1">
    <source>
        <dbReference type="EMBL" id="MFD1744067.1"/>
    </source>
</evidence>
<dbReference type="RefSeq" id="WP_377395365.1">
    <property type="nucleotide sequence ID" value="NZ_JBHUEQ010000003.1"/>
</dbReference>
<dbReference type="Gene3D" id="1.10.150.20">
    <property type="entry name" value="5' to 3' exonuclease, C-terminal subdomain"/>
    <property type="match status" value="1"/>
</dbReference>
<name>A0ABW4LY03_9HYPH</name>